<evidence type="ECO:0000256" key="2">
    <source>
        <dbReference type="ARBA" id="ARBA00022692"/>
    </source>
</evidence>
<dbReference type="SUPFAM" id="SSF81324">
    <property type="entry name" value="Voltage-gated potassium channels"/>
    <property type="match status" value="1"/>
</dbReference>
<evidence type="ECO:0000256" key="3">
    <source>
        <dbReference type="ARBA" id="ARBA00022989"/>
    </source>
</evidence>
<evidence type="ECO:0000259" key="7">
    <source>
        <dbReference type="Pfam" id="PF00520"/>
    </source>
</evidence>
<dbReference type="GO" id="GO:0005245">
    <property type="term" value="F:voltage-gated calcium channel activity"/>
    <property type="evidence" value="ECO:0007669"/>
    <property type="project" value="TreeGrafter"/>
</dbReference>
<keyword evidence="5" id="KW-0175">Coiled coil</keyword>
<dbReference type="AlphaFoldDB" id="A0A8B9PXI5"/>
<evidence type="ECO:0000256" key="4">
    <source>
        <dbReference type="ARBA" id="ARBA00023136"/>
    </source>
</evidence>
<dbReference type="PANTHER" id="PTHR47131:SF1">
    <property type="entry name" value="CATION CHANNEL SPERM-ASSOCIATED PROTEIN 3"/>
    <property type="match status" value="1"/>
</dbReference>
<sequence length="402" mass="46276">MEHVEPSQRTLVASELLMKSLKSLLETDTRRSVFWQFRRKDTEFCAYLRRLLNSPVFTFLMICSISLNAILLAVETDYRLRLSSSTFFVLTDALILSIYTSEFLLKLYVDPIAYWKDGYNVLDAVILLIAFILYASSSGAALHFHSWEIAKGLQALRILKLIKYSNGMRIFTKALGQMVKTVMHVLILLFLLMFIFAILGHGLYGDPETGDTENWGNMEAAFFTLFSLVTVDGWTDLQQKLENHGFTNSHAFTIVFILLGFFVFFNMFIGVVIIKMQDSTQKYERECKAVKKAAIWAKKQAILKKQQEEVKKLTQQQKTIQYKAFSELVDNFKKTLCHSDLIIVEDFCVSIPFIDLYLTALDLQDDTVDRLQDLYCEILDTLSMILQDMKGKSLPLPEKIQK</sequence>
<dbReference type="Pfam" id="PF00520">
    <property type="entry name" value="Ion_trans"/>
    <property type="match status" value="1"/>
</dbReference>
<dbReference type="GO" id="GO:0030317">
    <property type="term" value="P:flagellated sperm motility"/>
    <property type="evidence" value="ECO:0007669"/>
    <property type="project" value="TreeGrafter"/>
</dbReference>
<feature type="domain" description="Ion transport" evidence="7">
    <location>
        <begin position="55"/>
        <end position="282"/>
    </location>
</feature>
<dbReference type="GO" id="GO:0036128">
    <property type="term" value="C:CatSper complex"/>
    <property type="evidence" value="ECO:0007669"/>
    <property type="project" value="TreeGrafter"/>
</dbReference>
<dbReference type="Gene3D" id="1.10.287.70">
    <property type="match status" value="1"/>
</dbReference>
<dbReference type="GO" id="GO:0001669">
    <property type="term" value="C:acrosomal vesicle"/>
    <property type="evidence" value="ECO:0007669"/>
    <property type="project" value="TreeGrafter"/>
</dbReference>
<proteinExistence type="predicted"/>
<feature type="transmembrane region" description="Helical" evidence="6">
    <location>
        <begin position="56"/>
        <end position="74"/>
    </location>
</feature>
<dbReference type="InterPro" id="IPR027359">
    <property type="entry name" value="Volt_channel_dom_sf"/>
</dbReference>
<dbReference type="Gene3D" id="1.20.120.350">
    <property type="entry name" value="Voltage-gated potassium channels. Chain C"/>
    <property type="match status" value="1"/>
</dbReference>
<comment type="subcellular location">
    <subcellularLocation>
        <location evidence="1">Membrane</location>
        <topology evidence="1">Multi-pass membrane protein</topology>
    </subcellularLocation>
</comment>
<evidence type="ECO:0000313" key="9">
    <source>
        <dbReference type="Proteomes" id="UP000694424"/>
    </source>
</evidence>
<keyword evidence="2 6" id="KW-0812">Transmembrane</keyword>
<evidence type="ECO:0000256" key="6">
    <source>
        <dbReference type="SAM" id="Phobius"/>
    </source>
</evidence>
<dbReference type="GO" id="GO:0006814">
    <property type="term" value="P:sodium ion transport"/>
    <property type="evidence" value="ECO:0007669"/>
    <property type="project" value="TreeGrafter"/>
</dbReference>
<protein>
    <submittedName>
        <fullName evidence="8">Cation channel sperm associated 3</fullName>
    </submittedName>
</protein>
<feature type="transmembrane region" description="Helical" evidence="6">
    <location>
        <begin position="125"/>
        <end position="144"/>
    </location>
</feature>
<feature type="transmembrane region" description="Helical" evidence="6">
    <location>
        <begin position="86"/>
        <end position="105"/>
    </location>
</feature>
<organism evidence="8 9">
    <name type="scientific">Apteryx owenii</name>
    <name type="common">Little spotted kiwi</name>
    <dbReference type="NCBI Taxonomy" id="8824"/>
    <lineage>
        <taxon>Eukaryota</taxon>
        <taxon>Metazoa</taxon>
        <taxon>Chordata</taxon>
        <taxon>Craniata</taxon>
        <taxon>Vertebrata</taxon>
        <taxon>Euteleostomi</taxon>
        <taxon>Archelosauria</taxon>
        <taxon>Archosauria</taxon>
        <taxon>Dinosauria</taxon>
        <taxon>Saurischia</taxon>
        <taxon>Theropoda</taxon>
        <taxon>Coelurosauria</taxon>
        <taxon>Aves</taxon>
        <taxon>Palaeognathae</taxon>
        <taxon>Apterygiformes</taxon>
        <taxon>Apterygidae</taxon>
        <taxon>Apteryx</taxon>
    </lineage>
</organism>
<keyword evidence="9" id="KW-1185">Reference proteome</keyword>
<keyword evidence="4 6" id="KW-0472">Membrane</keyword>
<dbReference type="PANTHER" id="PTHR47131">
    <property type="entry name" value="CATION CHANNEL SPERM-ASSOCIATED PROTEIN 3"/>
    <property type="match status" value="1"/>
</dbReference>
<dbReference type="GO" id="GO:0048240">
    <property type="term" value="P:sperm capacitation"/>
    <property type="evidence" value="ECO:0007669"/>
    <property type="project" value="TreeGrafter"/>
</dbReference>
<dbReference type="InterPro" id="IPR005821">
    <property type="entry name" value="Ion_trans_dom"/>
</dbReference>
<feature type="transmembrane region" description="Helical" evidence="6">
    <location>
        <begin position="251"/>
        <end position="274"/>
    </location>
</feature>
<accession>A0A8B9PXI5</accession>
<evidence type="ECO:0000256" key="5">
    <source>
        <dbReference type="SAM" id="Coils"/>
    </source>
</evidence>
<feature type="transmembrane region" description="Helical" evidence="6">
    <location>
        <begin position="182"/>
        <end position="204"/>
    </location>
</feature>
<keyword evidence="3 6" id="KW-1133">Transmembrane helix</keyword>
<dbReference type="Ensembl" id="ENSAOWT00000015148.1">
    <property type="protein sequence ID" value="ENSAOWP00000013337.1"/>
    <property type="gene ID" value="ENSAOWG00000009091.1"/>
</dbReference>
<evidence type="ECO:0000313" key="8">
    <source>
        <dbReference type="Ensembl" id="ENSAOWP00000013337.1"/>
    </source>
</evidence>
<name>A0A8B9PXI5_APTOW</name>
<dbReference type="Proteomes" id="UP000694424">
    <property type="component" value="Unplaced"/>
</dbReference>
<reference evidence="8" key="1">
    <citation type="submission" date="2025-08" db="UniProtKB">
        <authorList>
            <consortium name="Ensembl"/>
        </authorList>
    </citation>
    <scope>IDENTIFICATION</scope>
</reference>
<evidence type="ECO:0000256" key="1">
    <source>
        <dbReference type="ARBA" id="ARBA00004141"/>
    </source>
</evidence>
<feature type="coiled-coil region" evidence="5">
    <location>
        <begin position="296"/>
        <end position="323"/>
    </location>
</feature>
<reference evidence="8" key="2">
    <citation type="submission" date="2025-09" db="UniProtKB">
        <authorList>
            <consortium name="Ensembl"/>
        </authorList>
    </citation>
    <scope>IDENTIFICATION</scope>
</reference>